<reference evidence="1 2" key="2">
    <citation type="submission" date="2018-11" db="EMBL/GenBank/DDBJ databases">
        <authorList>
            <consortium name="Pathogen Informatics"/>
        </authorList>
    </citation>
    <scope>NUCLEOTIDE SEQUENCE [LARGE SCALE GENOMIC DNA]</scope>
</reference>
<sequence>MSDEALDFSFLSCYTLYSLIPDAFYLFSYCCIYDKGCVMQDAAESWRPAVLGPEVGTSAFYRINDIRRQRSVRQGMENNDE</sequence>
<organism evidence="3">
    <name type="scientific">Gongylonema pulchrum</name>
    <dbReference type="NCBI Taxonomy" id="637853"/>
    <lineage>
        <taxon>Eukaryota</taxon>
        <taxon>Metazoa</taxon>
        <taxon>Ecdysozoa</taxon>
        <taxon>Nematoda</taxon>
        <taxon>Chromadorea</taxon>
        <taxon>Rhabditida</taxon>
        <taxon>Spirurina</taxon>
        <taxon>Spiruromorpha</taxon>
        <taxon>Spiruroidea</taxon>
        <taxon>Gongylonematidae</taxon>
        <taxon>Gongylonema</taxon>
    </lineage>
</organism>
<evidence type="ECO:0000313" key="1">
    <source>
        <dbReference type="EMBL" id="VDN38851.1"/>
    </source>
</evidence>
<protein>
    <submittedName>
        <fullName evidence="1 3">Uncharacterized protein</fullName>
    </submittedName>
</protein>
<dbReference type="EMBL" id="UYRT01093373">
    <property type="protein sequence ID" value="VDN38851.1"/>
    <property type="molecule type" value="Genomic_DNA"/>
</dbReference>
<reference evidence="3" key="1">
    <citation type="submission" date="2016-06" db="UniProtKB">
        <authorList>
            <consortium name="WormBaseParasite"/>
        </authorList>
    </citation>
    <scope>IDENTIFICATION</scope>
</reference>
<dbReference type="AlphaFoldDB" id="A0A183ELA9"/>
<accession>A0A183ELA9</accession>
<evidence type="ECO:0000313" key="3">
    <source>
        <dbReference type="WBParaSite" id="GPUH_0002177701-mRNA-1"/>
    </source>
</evidence>
<evidence type="ECO:0000313" key="2">
    <source>
        <dbReference type="Proteomes" id="UP000271098"/>
    </source>
</evidence>
<gene>
    <name evidence="1" type="ORF">GPUH_LOCUS21749</name>
</gene>
<dbReference type="WBParaSite" id="GPUH_0002177701-mRNA-1">
    <property type="protein sequence ID" value="GPUH_0002177701-mRNA-1"/>
    <property type="gene ID" value="GPUH_0002177701"/>
</dbReference>
<proteinExistence type="predicted"/>
<keyword evidence="2" id="KW-1185">Reference proteome</keyword>
<dbReference type="Proteomes" id="UP000271098">
    <property type="component" value="Unassembled WGS sequence"/>
</dbReference>
<name>A0A183ELA9_9BILA</name>